<dbReference type="Gene3D" id="3.90.1150.10">
    <property type="entry name" value="Aspartate Aminotransferase, domain 1"/>
    <property type="match status" value="1"/>
</dbReference>
<dbReference type="GO" id="GO:0030170">
    <property type="term" value="F:pyridoxal phosphate binding"/>
    <property type="evidence" value="ECO:0007669"/>
    <property type="project" value="InterPro"/>
</dbReference>
<comment type="pathway">
    <text evidence="7">Amine and polyamine biosynthesis; ectoine biosynthesis; L-ectoine from L-aspartate 4-semialdehyde: step 1/3.</text>
</comment>
<keyword evidence="5 6" id="KW-0663">Pyridoxal phosphate</keyword>
<keyword evidence="9" id="KW-1185">Reference proteome</keyword>
<dbReference type="KEGG" id="cate:C2869_04250"/>
<dbReference type="CDD" id="cd00610">
    <property type="entry name" value="OAT_like"/>
    <property type="match status" value="1"/>
</dbReference>
<dbReference type="InterPro" id="IPR015421">
    <property type="entry name" value="PyrdxlP-dep_Trfase_major"/>
</dbReference>
<evidence type="ECO:0000256" key="7">
    <source>
        <dbReference type="RuleBase" id="RU365034"/>
    </source>
</evidence>
<organism evidence="8 9">
    <name type="scientific">Saccharobesus litoralis</name>
    <dbReference type="NCBI Taxonomy" id="2172099"/>
    <lineage>
        <taxon>Bacteria</taxon>
        <taxon>Pseudomonadati</taxon>
        <taxon>Pseudomonadota</taxon>
        <taxon>Gammaproteobacteria</taxon>
        <taxon>Alteromonadales</taxon>
        <taxon>Alteromonadaceae</taxon>
        <taxon>Saccharobesus</taxon>
    </lineage>
</organism>
<dbReference type="RefSeq" id="WP_108601771.1">
    <property type="nucleotide sequence ID" value="NZ_CP026604.1"/>
</dbReference>
<dbReference type="OrthoDB" id="9801052at2"/>
<comment type="similarity">
    <text evidence="2 6">Belongs to the class-III pyridoxal-phosphate-dependent aminotransferase family.</text>
</comment>
<name>A0A2S0VNA0_9ALTE</name>
<reference evidence="8 9" key="1">
    <citation type="submission" date="2018-01" db="EMBL/GenBank/DDBJ databases">
        <title>Genome sequence of a Cantenovulum-like bacteria.</title>
        <authorList>
            <person name="Tan W.R."/>
            <person name="Lau N.-S."/>
            <person name="Go F."/>
            <person name="Amirul A.-A.A."/>
        </authorList>
    </citation>
    <scope>NUCLEOTIDE SEQUENCE [LARGE SCALE GENOMIC DNA]</scope>
    <source>
        <strain evidence="8 9">CCB-QB4</strain>
    </source>
</reference>
<dbReference type="InterPro" id="IPR015424">
    <property type="entry name" value="PyrdxlP-dep_Trfase"/>
</dbReference>
<evidence type="ECO:0000256" key="6">
    <source>
        <dbReference type="RuleBase" id="RU003560"/>
    </source>
</evidence>
<dbReference type="InterPro" id="IPR004637">
    <property type="entry name" value="Dat"/>
</dbReference>
<gene>
    <name evidence="8" type="primary">ectB</name>
    <name evidence="8" type="ORF">C2869_04250</name>
</gene>
<comment type="function">
    <text evidence="7">Catalyzes reversively the conversion of L-aspartate beta-semialdehyde (ASA) to L-2,4-diaminobutyrate (DABA) by transamination with L-glutamate.</text>
</comment>
<dbReference type="EMBL" id="CP026604">
    <property type="protein sequence ID" value="AWB65697.1"/>
    <property type="molecule type" value="Genomic_DNA"/>
</dbReference>
<comment type="catalytic activity">
    <reaction evidence="7">
        <text>L-2,4-diaminobutanoate + 2-oxoglutarate = L-aspartate 4-semialdehyde + L-glutamate</text>
        <dbReference type="Rhea" id="RHEA:11160"/>
        <dbReference type="ChEBI" id="CHEBI:16810"/>
        <dbReference type="ChEBI" id="CHEBI:29985"/>
        <dbReference type="ChEBI" id="CHEBI:58761"/>
        <dbReference type="ChEBI" id="CHEBI:537519"/>
        <dbReference type="EC" id="2.6.1.76"/>
    </reaction>
</comment>
<keyword evidence="4 7" id="KW-0808">Transferase</keyword>
<dbReference type="GO" id="GO:0019491">
    <property type="term" value="P:ectoine biosynthetic process"/>
    <property type="evidence" value="ECO:0007669"/>
    <property type="project" value="UniProtKB-UniPathway"/>
</dbReference>
<proteinExistence type="inferred from homology"/>
<dbReference type="InterPro" id="IPR015422">
    <property type="entry name" value="PyrdxlP-dep_Trfase_small"/>
</dbReference>
<dbReference type="Pfam" id="PF00202">
    <property type="entry name" value="Aminotran_3"/>
    <property type="match status" value="1"/>
</dbReference>
<dbReference type="PANTHER" id="PTHR43552:SF2">
    <property type="entry name" value="DIAMINOBUTYRATE--2-OXOGLUTARATE TRANSAMINASE"/>
    <property type="match status" value="1"/>
</dbReference>
<evidence type="ECO:0000256" key="1">
    <source>
        <dbReference type="ARBA" id="ARBA00001933"/>
    </source>
</evidence>
<dbReference type="EC" id="2.6.1.76" evidence="7"/>
<dbReference type="NCBIfam" id="NF006733">
    <property type="entry name" value="PRK09264.1"/>
    <property type="match status" value="1"/>
</dbReference>
<dbReference type="InterPro" id="IPR005814">
    <property type="entry name" value="Aminotrans_3"/>
</dbReference>
<dbReference type="NCBIfam" id="TIGR00709">
    <property type="entry name" value="dat"/>
    <property type="match status" value="1"/>
</dbReference>
<accession>A0A2S0VNA0</accession>
<dbReference type="Gene3D" id="3.40.640.10">
    <property type="entry name" value="Type I PLP-dependent aspartate aminotransferase-like (Major domain)"/>
    <property type="match status" value="1"/>
</dbReference>
<sequence length="417" mass="45708">MTVFEAKESVVRSYCRSFPVTFNRAKGSFLYSESGNQYIDFLAGAGSLNYGHNNDAIKQKIKDYIDSDNIIHGLDLHTSAKAEFIQTFDELILKPRDLQYKLQFCGPTGTNAVEAAIKIARKTTGRRNVFAFMGAYHGMTLGALALTGNKYHRDPSFPVSDTTFMPYPHGFMKSFDTLAYMEAVLSDPSSGVDLPAAVIVETVQAEGGVVVAPVEWLQGLRKLCDKFGIYLIIDDIQVGCYRSGDFFSFERANIKPDMVVLSKSLGGYGLPVSLLCLTEELDKNWLPGEHNGTFRGNQLAFVAATAALKFADDNNLSSLVKSNERLIAEYIDTQISVLNPQLAVRGIGMIWALDCSAFAEETTSAILNICFANGLIVERAGRNDTAIKIMPPLTTESSVLMQGLDILRDAIKVVIGE</sequence>
<evidence type="ECO:0000256" key="2">
    <source>
        <dbReference type="ARBA" id="ARBA00008954"/>
    </source>
</evidence>
<keyword evidence="3 7" id="KW-0032">Aminotransferase</keyword>
<dbReference type="SUPFAM" id="SSF53383">
    <property type="entry name" value="PLP-dependent transferases"/>
    <property type="match status" value="1"/>
</dbReference>
<dbReference type="NCBIfam" id="TIGR02407">
    <property type="entry name" value="ectoine_ectB"/>
    <property type="match status" value="1"/>
</dbReference>
<dbReference type="InterPro" id="IPR049704">
    <property type="entry name" value="Aminotrans_3_PPA_site"/>
</dbReference>
<evidence type="ECO:0000256" key="3">
    <source>
        <dbReference type="ARBA" id="ARBA00022576"/>
    </source>
</evidence>
<comment type="cofactor">
    <cofactor evidence="1 7">
        <name>pyridoxal 5'-phosphate</name>
        <dbReference type="ChEBI" id="CHEBI:597326"/>
    </cofactor>
</comment>
<dbReference type="PANTHER" id="PTHR43552">
    <property type="entry name" value="DIAMINOBUTYRATE--2-OXOGLUTARATE AMINOTRANSFERASE"/>
    <property type="match status" value="1"/>
</dbReference>
<evidence type="ECO:0000256" key="4">
    <source>
        <dbReference type="ARBA" id="ARBA00022679"/>
    </source>
</evidence>
<dbReference type="AlphaFoldDB" id="A0A2S0VNA0"/>
<dbReference type="GO" id="GO:0047307">
    <property type="term" value="F:diaminobutyrate-pyruvate transaminase activity"/>
    <property type="evidence" value="ECO:0007669"/>
    <property type="project" value="InterPro"/>
</dbReference>
<dbReference type="InterPro" id="IPR012773">
    <property type="entry name" value="Ectoine_EctB"/>
</dbReference>
<evidence type="ECO:0000313" key="8">
    <source>
        <dbReference type="EMBL" id="AWB65697.1"/>
    </source>
</evidence>
<dbReference type="GO" id="GO:0045303">
    <property type="term" value="F:diaminobutyrate-2-oxoglutarate transaminase activity"/>
    <property type="evidence" value="ECO:0007669"/>
    <property type="project" value="UniProtKB-EC"/>
</dbReference>
<dbReference type="PROSITE" id="PS00600">
    <property type="entry name" value="AA_TRANSFER_CLASS_3"/>
    <property type="match status" value="1"/>
</dbReference>
<evidence type="ECO:0000313" key="9">
    <source>
        <dbReference type="Proteomes" id="UP000244441"/>
    </source>
</evidence>
<dbReference type="UniPathway" id="UPA00067">
    <property type="reaction ID" value="UER00121"/>
</dbReference>
<protein>
    <recommendedName>
        <fullName evidence="7">Diaminobutyrate--2-oxoglutarate transaminase</fullName>
        <ecNumber evidence="7">2.6.1.76</ecNumber>
    </recommendedName>
    <alternativeName>
        <fullName evidence="7">DABA aminotransferase</fullName>
    </alternativeName>
</protein>
<dbReference type="Proteomes" id="UP000244441">
    <property type="component" value="Chromosome"/>
</dbReference>
<evidence type="ECO:0000256" key="5">
    <source>
        <dbReference type="ARBA" id="ARBA00022898"/>
    </source>
</evidence>
<dbReference type="PIRSF" id="PIRSF000521">
    <property type="entry name" value="Transaminase_4ab_Lys_Orn"/>
    <property type="match status" value="1"/>
</dbReference>